<evidence type="ECO:0000256" key="3">
    <source>
        <dbReference type="ARBA" id="ARBA00022475"/>
    </source>
</evidence>
<evidence type="ECO:0000256" key="7">
    <source>
        <dbReference type="SAM" id="Phobius"/>
    </source>
</evidence>
<evidence type="ECO:0000313" key="8">
    <source>
        <dbReference type="EMBL" id="EGJ68333.1"/>
    </source>
</evidence>
<feature type="transmembrane region" description="Helical" evidence="7">
    <location>
        <begin position="154"/>
        <end position="171"/>
    </location>
</feature>
<dbReference type="PANTHER" id="PTHR30086">
    <property type="entry name" value="ARGININE EXPORTER PROTEIN ARGO"/>
    <property type="match status" value="1"/>
</dbReference>
<protein>
    <submittedName>
        <fullName evidence="8">Threonine efflux protein</fullName>
    </submittedName>
</protein>
<dbReference type="NCBIfam" id="NF007591">
    <property type="entry name" value="PRK10229.1"/>
    <property type="match status" value="1"/>
</dbReference>
<dbReference type="AlphaFoldDB" id="A0A828SUJ2"/>
<dbReference type="EMBL" id="ACYS02000068">
    <property type="protein sequence ID" value="EGJ68333.1"/>
    <property type="molecule type" value="Genomic_DNA"/>
</dbReference>
<dbReference type="InterPro" id="IPR001123">
    <property type="entry name" value="LeuE-type"/>
</dbReference>
<keyword evidence="6 7" id="KW-0472">Membrane</keyword>
<gene>
    <name evidence="8" type="ORF">HMPREF0022_01911</name>
</gene>
<evidence type="ECO:0000256" key="4">
    <source>
        <dbReference type="ARBA" id="ARBA00022692"/>
    </source>
</evidence>
<dbReference type="InterPro" id="IPR004778">
    <property type="entry name" value="Homoserine/Threonine_efflux"/>
</dbReference>
<feature type="transmembrane region" description="Helical" evidence="7">
    <location>
        <begin position="95"/>
        <end position="113"/>
    </location>
</feature>
<feature type="transmembrane region" description="Helical" evidence="7">
    <location>
        <begin position="177"/>
        <end position="200"/>
    </location>
</feature>
<dbReference type="PIRSF" id="PIRSF006324">
    <property type="entry name" value="LeuE"/>
    <property type="match status" value="1"/>
</dbReference>
<dbReference type="GO" id="GO:0005886">
    <property type="term" value="C:plasma membrane"/>
    <property type="evidence" value="ECO:0007669"/>
    <property type="project" value="UniProtKB-SubCell"/>
</dbReference>
<comment type="subcellular location">
    <subcellularLocation>
        <location evidence="1">Cell membrane</location>
        <topology evidence="1">Multi-pass membrane protein</topology>
    </subcellularLocation>
</comment>
<comment type="caution">
    <text evidence="8">The sequence shown here is derived from an EMBL/GenBank/DDBJ whole genome shotgun (WGS) entry which is preliminary data.</text>
</comment>
<keyword evidence="4 7" id="KW-0812">Transmembrane</keyword>
<dbReference type="GO" id="GO:0015171">
    <property type="term" value="F:amino acid transmembrane transporter activity"/>
    <property type="evidence" value="ECO:0007669"/>
    <property type="project" value="TreeGrafter"/>
</dbReference>
<evidence type="ECO:0000256" key="5">
    <source>
        <dbReference type="ARBA" id="ARBA00022989"/>
    </source>
</evidence>
<dbReference type="Pfam" id="PF01810">
    <property type="entry name" value="LysE"/>
    <property type="match status" value="1"/>
</dbReference>
<name>A0A828SUJ2_ACIBA</name>
<dbReference type="Proteomes" id="UP000003204">
    <property type="component" value="Unassembled WGS sequence"/>
</dbReference>
<proteinExistence type="inferred from homology"/>
<sequence length="232" mass="26224">MRFYQIVKNANVCFSINNNETNQEDNMLVALITLAFIHFCALITPGPDFFLVSQTAVSRSRKEAMLVVAGITAGVMFWASLALMGLNIIFEKMAWLKQGLLIAGGLYLCWLGYQMLRSAFSKNQQEEVTTVELPKAPYLFFMKGLLTNLSNPKAVIYFGSVFSLFLANPQLDQVHWLLFIIVSVETILWFCFVTFIFSLPSFRAAYRNFSKWIDGISGGIFTVFGIFLIGNR</sequence>
<evidence type="ECO:0000313" key="9">
    <source>
        <dbReference type="Proteomes" id="UP000003204"/>
    </source>
</evidence>
<feature type="transmembrane region" description="Helical" evidence="7">
    <location>
        <begin position="64"/>
        <end position="89"/>
    </location>
</feature>
<comment type="similarity">
    <text evidence="2">Belongs to the Rht family.</text>
</comment>
<dbReference type="NCBIfam" id="TIGR00949">
    <property type="entry name" value="2A76"/>
    <property type="match status" value="1"/>
</dbReference>
<feature type="transmembrane region" description="Helical" evidence="7">
    <location>
        <begin position="27"/>
        <end position="52"/>
    </location>
</feature>
<evidence type="ECO:0000256" key="2">
    <source>
        <dbReference type="ARBA" id="ARBA00007928"/>
    </source>
</evidence>
<accession>A0A828SUJ2</accession>
<keyword evidence="5 7" id="KW-1133">Transmembrane helix</keyword>
<organism evidence="8 9">
    <name type="scientific">Acinetobacter baumannii 6014059</name>
    <dbReference type="NCBI Taxonomy" id="525242"/>
    <lineage>
        <taxon>Bacteria</taxon>
        <taxon>Pseudomonadati</taxon>
        <taxon>Pseudomonadota</taxon>
        <taxon>Gammaproteobacteria</taxon>
        <taxon>Moraxellales</taxon>
        <taxon>Moraxellaceae</taxon>
        <taxon>Acinetobacter</taxon>
        <taxon>Acinetobacter calcoaceticus/baumannii complex</taxon>
    </lineage>
</organism>
<keyword evidence="3" id="KW-1003">Cell membrane</keyword>
<evidence type="ECO:0000256" key="6">
    <source>
        <dbReference type="ARBA" id="ARBA00023136"/>
    </source>
</evidence>
<feature type="transmembrane region" description="Helical" evidence="7">
    <location>
        <begin position="212"/>
        <end position="230"/>
    </location>
</feature>
<evidence type="ECO:0000256" key="1">
    <source>
        <dbReference type="ARBA" id="ARBA00004651"/>
    </source>
</evidence>
<dbReference type="PANTHER" id="PTHR30086:SF19">
    <property type="entry name" value="THREONINE EFFLUX PROTEIN"/>
    <property type="match status" value="1"/>
</dbReference>
<reference evidence="8 9" key="1">
    <citation type="submission" date="2011-04" db="EMBL/GenBank/DDBJ databases">
        <authorList>
            <person name="Weinstock G."/>
            <person name="Sodergren E."/>
            <person name="Clifton S."/>
            <person name="Fulton L."/>
            <person name="Fulton B."/>
            <person name="Courtney L."/>
            <person name="Fronick C."/>
            <person name="Harrison M."/>
            <person name="Strong C."/>
            <person name="Farmer C."/>
            <person name="Delahaunty K."/>
            <person name="Markovic C."/>
            <person name="Hall O."/>
            <person name="Minx P."/>
            <person name="Tomlinson C."/>
            <person name="Mitreva M."/>
            <person name="Hou S."/>
            <person name="Chen J."/>
            <person name="Wollam A."/>
            <person name="Pepin K.H."/>
            <person name="Johnson M."/>
            <person name="Bhonagiri V."/>
            <person name="Zhang X."/>
            <person name="Suruliraj S."/>
            <person name="Warren W."/>
            <person name="Chinwalla A."/>
            <person name="Mardis E.R."/>
            <person name="Wilson R.K."/>
        </authorList>
    </citation>
    <scope>NUCLEOTIDE SEQUENCE [LARGE SCALE GENOMIC DNA]</scope>
    <source>
        <strain evidence="8 9">6014059</strain>
    </source>
</reference>